<keyword evidence="1" id="KW-0472">Membrane</keyword>
<dbReference type="Gene3D" id="1.10.287.470">
    <property type="entry name" value="Helix hairpin bin"/>
    <property type="match status" value="1"/>
</dbReference>
<dbReference type="PANTHER" id="PTHR30469">
    <property type="entry name" value="MULTIDRUG RESISTANCE PROTEIN MDTA"/>
    <property type="match status" value="1"/>
</dbReference>
<dbReference type="Proteomes" id="UP000175669">
    <property type="component" value="Unassembled WGS sequence"/>
</dbReference>
<name>A0A1E8CM75_9GAMM</name>
<evidence type="ECO:0000313" key="3">
    <source>
        <dbReference type="EMBL" id="OFE13392.1"/>
    </source>
</evidence>
<dbReference type="Gene3D" id="2.40.30.170">
    <property type="match status" value="1"/>
</dbReference>
<gene>
    <name evidence="3" type="ORF">PHACT_09785</name>
</gene>
<reference evidence="4" key="1">
    <citation type="submission" date="2016-07" db="EMBL/GenBank/DDBJ databases">
        <authorList>
            <person name="Florea S."/>
            <person name="Webb J.S."/>
            <person name="Jaromczyk J."/>
            <person name="Schardl C.L."/>
        </authorList>
    </citation>
    <scope>NUCLEOTIDE SEQUENCE [LARGE SCALE GENOMIC DNA]</scope>
    <source>
        <strain evidence="4">KCTC 42131</strain>
    </source>
</reference>
<evidence type="ECO:0000259" key="2">
    <source>
        <dbReference type="Pfam" id="PF25973"/>
    </source>
</evidence>
<dbReference type="Gene3D" id="2.40.50.100">
    <property type="match status" value="1"/>
</dbReference>
<dbReference type="GO" id="GO:0015562">
    <property type="term" value="F:efflux transmembrane transporter activity"/>
    <property type="evidence" value="ECO:0007669"/>
    <property type="project" value="TreeGrafter"/>
</dbReference>
<keyword evidence="1" id="KW-1133">Transmembrane helix</keyword>
<feature type="transmembrane region" description="Helical" evidence="1">
    <location>
        <begin position="21"/>
        <end position="39"/>
    </location>
</feature>
<dbReference type="InterPro" id="IPR058647">
    <property type="entry name" value="BSH_CzcB-like"/>
</dbReference>
<accession>A0A1E8CM75</accession>
<proteinExistence type="predicted"/>
<keyword evidence="4" id="KW-1185">Reference proteome</keyword>
<dbReference type="GO" id="GO:1990281">
    <property type="term" value="C:efflux pump complex"/>
    <property type="evidence" value="ECO:0007669"/>
    <property type="project" value="TreeGrafter"/>
</dbReference>
<dbReference type="SUPFAM" id="SSF111369">
    <property type="entry name" value="HlyD-like secretion proteins"/>
    <property type="match status" value="1"/>
</dbReference>
<protein>
    <recommendedName>
        <fullName evidence="2">CzcB-like barrel-sandwich hybrid domain-containing protein</fullName>
    </recommendedName>
</protein>
<dbReference type="AlphaFoldDB" id="A0A1E8CM75"/>
<dbReference type="Pfam" id="PF25973">
    <property type="entry name" value="BSH_CzcB"/>
    <property type="match status" value="1"/>
</dbReference>
<feature type="domain" description="CzcB-like barrel-sandwich hybrid" evidence="2">
    <location>
        <begin position="83"/>
        <end position="264"/>
    </location>
</feature>
<dbReference type="RefSeq" id="WP_070117463.1">
    <property type="nucleotide sequence ID" value="NZ_MASR01000001.1"/>
</dbReference>
<keyword evidence="1" id="KW-0812">Transmembrane</keyword>
<evidence type="ECO:0000313" key="4">
    <source>
        <dbReference type="Proteomes" id="UP000175669"/>
    </source>
</evidence>
<dbReference type="EMBL" id="MASR01000001">
    <property type="protein sequence ID" value="OFE13392.1"/>
    <property type="molecule type" value="Genomic_DNA"/>
</dbReference>
<organism evidence="3 4">
    <name type="scientific">Pseudohongiella acticola</name>
    <dbReference type="NCBI Taxonomy" id="1524254"/>
    <lineage>
        <taxon>Bacteria</taxon>
        <taxon>Pseudomonadati</taxon>
        <taxon>Pseudomonadota</taxon>
        <taxon>Gammaproteobacteria</taxon>
        <taxon>Pseudomonadales</taxon>
        <taxon>Pseudohongiellaceae</taxon>
        <taxon>Pseudohongiella</taxon>
    </lineage>
</organism>
<dbReference type="OrthoDB" id="8524475at2"/>
<dbReference type="STRING" id="1524254.PHACT_09785"/>
<sequence>MKMQYFPGRTLARFRYLGAKAAGVLVFGMLLLLSMLVIATGPKAEPVERAEREWPVSYREVSPGPIAPTIQVYGKLETDQSATLRAGVTATVAQVLRREGEWVEAGETLLRLDDAEVALAQQSARAALSSAEAALRSIRNQHQLARDLGLHHEAQAELAREKLQRFESLHARSMIADAQLDDVRHEATERAMVLAQHQSRVSDYPNQEQQAEAAVAEAAARLGQAELDRQHTDVRAPFSGRVITLHVAAGDRINAGTSLLTVADYAGLQVRAPVPMQIAQQLRRHLDKGKAVVAESNIAGERLGFNLRGLAGEVKPGQSGIDAFFHVAPDSVMALGSVVNLLIALPEESNVVALPIHAVYDNSRVYRIADNRLQAVEIERVGERMDNAGNYRVLVRSSALSRGDQLLVSQLPTAMTGLLVKPSSVESGQPAELAGQWSSW</sequence>
<evidence type="ECO:0000256" key="1">
    <source>
        <dbReference type="SAM" id="Phobius"/>
    </source>
</evidence>
<comment type="caution">
    <text evidence="3">The sequence shown here is derived from an EMBL/GenBank/DDBJ whole genome shotgun (WGS) entry which is preliminary data.</text>
</comment>